<name>A0AAW1UI46_9CUCU</name>
<evidence type="ECO:0000313" key="1">
    <source>
        <dbReference type="EMBL" id="KAK9879842.1"/>
    </source>
</evidence>
<dbReference type="Proteomes" id="UP001431783">
    <property type="component" value="Unassembled WGS sequence"/>
</dbReference>
<proteinExistence type="predicted"/>
<dbReference type="EMBL" id="JARQZJ010000063">
    <property type="protein sequence ID" value="KAK9879842.1"/>
    <property type="molecule type" value="Genomic_DNA"/>
</dbReference>
<organism evidence="1 2">
    <name type="scientific">Henosepilachna vigintioctopunctata</name>
    <dbReference type="NCBI Taxonomy" id="420089"/>
    <lineage>
        <taxon>Eukaryota</taxon>
        <taxon>Metazoa</taxon>
        <taxon>Ecdysozoa</taxon>
        <taxon>Arthropoda</taxon>
        <taxon>Hexapoda</taxon>
        <taxon>Insecta</taxon>
        <taxon>Pterygota</taxon>
        <taxon>Neoptera</taxon>
        <taxon>Endopterygota</taxon>
        <taxon>Coleoptera</taxon>
        <taxon>Polyphaga</taxon>
        <taxon>Cucujiformia</taxon>
        <taxon>Coccinelloidea</taxon>
        <taxon>Coccinellidae</taxon>
        <taxon>Epilachninae</taxon>
        <taxon>Epilachnini</taxon>
        <taxon>Henosepilachna</taxon>
    </lineage>
</organism>
<evidence type="ECO:0000313" key="2">
    <source>
        <dbReference type="Proteomes" id="UP001431783"/>
    </source>
</evidence>
<gene>
    <name evidence="1" type="ORF">WA026_008346</name>
</gene>
<comment type="caution">
    <text evidence="1">The sequence shown here is derived from an EMBL/GenBank/DDBJ whole genome shotgun (WGS) entry which is preliminary data.</text>
</comment>
<reference evidence="1 2" key="1">
    <citation type="submission" date="2023-03" db="EMBL/GenBank/DDBJ databases">
        <title>Genome insight into feeding habits of ladybird beetles.</title>
        <authorList>
            <person name="Li H.-S."/>
            <person name="Huang Y.-H."/>
            <person name="Pang H."/>
        </authorList>
    </citation>
    <scope>NUCLEOTIDE SEQUENCE [LARGE SCALE GENOMIC DNA]</scope>
    <source>
        <strain evidence="1">SYSU_2023b</strain>
        <tissue evidence="1">Whole body</tissue>
    </source>
</reference>
<keyword evidence="2" id="KW-1185">Reference proteome</keyword>
<sequence length="106" mass="11750">MGNPNQIYPVTQSASSRNCHRVILLFTHDSIQNALKQIVGRRNGIWENGRGRYGTSYASFGKDLCPLSSQWLIVEVFTATARMEQLLIAQLQITVMFLSDASSGCA</sequence>
<accession>A0AAW1UI46</accession>
<protein>
    <submittedName>
        <fullName evidence="1">Uncharacterized protein</fullName>
    </submittedName>
</protein>
<dbReference type="AlphaFoldDB" id="A0AAW1UI46"/>